<dbReference type="EMBL" id="LWDX02022694">
    <property type="protein sequence ID" value="OEL31813.1"/>
    <property type="molecule type" value="Genomic_DNA"/>
</dbReference>
<dbReference type="SMART" id="SM00380">
    <property type="entry name" value="AP2"/>
    <property type="match status" value="2"/>
</dbReference>
<evidence type="ECO:0000313" key="9">
    <source>
        <dbReference type="EMBL" id="OEL31813.1"/>
    </source>
</evidence>
<comment type="subcellular location">
    <subcellularLocation>
        <location evidence="1">Nucleus</location>
    </subcellularLocation>
</comment>
<sequence length="283" mass="30518">MATVQPQSPAGPTPPPPQEERHDDAPDPPAASSGEPPAAAGPGAGGGEIAALDKQLAVGGGGEERKPDGGASAAAGGGGKLVAEAMRKYASPRSSRFHGVTRLKWSGKYEAHLWDNTSQVEGRKRKGKHGSYVTEEQAARAHDLAALKYWGIGPNTKLNFNISDYEKEIEIMKTMSQDEFVAYIRRSVAKQLFLKRRKDGKWQARIGRIGESRDTKDIYLGTFETEEEAAEAYDIAAIELRGVHAVTNFDISNYCEDGLRKLEGPSEVAKLEGPSEVMKLAGQ</sequence>
<dbReference type="InterPro" id="IPR036955">
    <property type="entry name" value="AP2/ERF_dom_sf"/>
</dbReference>
<keyword evidence="2" id="KW-0805">Transcription regulation</keyword>
<feature type="domain" description="AP2/ERF" evidence="8">
    <location>
        <begin position="184"/>
        <end position="250"/>
    </location>
</feature>
<evidence type="ECO:0000256" key="2">
    <source>
        <dbReference type="ARBA" id="ARBA00023015"/>
    </source>
</evidence>
<evidence type="ECO:0000313" key="10">
    <source>
        <dbReference type="Proteomes" id="UP000095767"/>
    </source>
</evidence>
<accession>A0A1E5W343</accession>
<dbReference type="OrthoDB" id="207175at2759"/>
<dbReference type="InterPro" id="IPR016177">
    <property type="entry name" value="DNA-bd_dom_sf"/>
</dbReference>
<gene>
    <name evidence="9" type="ORF">BAE44_0007172</name>
</gene>
<proteinExistence type="inferred from homology"/>
<evidence type="ECO:0000259" key="8">
    <source>
        <dbReference type="PROSITE" id="PS51032"/>
    </source>
</evidence>
<dbReference type="InterPro" id="IPR001471">
    <property type="entry name" value="AP2/ERF_dom"/>
</dbReference>
<dbReference type="Proteomes" id="UP000095767">
    <property type="component" value="Unassembled WGS sequence"/>
</dbReference>
<evidence type="ECO:0000256" key="6">
    <source>
        <dbReference type="ARBA" id="ARBA00037973"/>
    </source>
</evidence>
<dbReference type="Gene3D" id="3.30.730.10">
    <property type="entry name" value="AP2/ERF domain"/>
    <property type="match status" value="2"/>
</dbReference>
<keyword evidence="4" id="KW-0804">Transcription</keyword>
<dbReference type="PANTHER" id="PTHR32467">
    <property type="entry name" value="AP2-LIKE ETHYLENE-RESPONSIVE TRANSCRIPTION FACTOR"/>
    <property type="match status" value="1"/>
</dbReference>
<keyword evidence="5" id="KW-0539">Nucleus</keyword>
<dbReference type="GO" id="GO:0005634">
    <property type="term" value="C:nucleus"/>
    <property type="evidence" value="ECO:0007669"/>
    <property type="project" value="UniProtKB-SubCell"/>
</dbReference>
<evidence type="ECO:0000256" key="1">
    <source>
        <dbReference type="ARBA" id="ARBA00004123"/>
    </source>
</evidence>
<dbReference type="STRING" id="888268.A0A1E5W343"/>
<evidence type="ECO:0000256" key="4">
    <source>
        <dbReference type="ARBA" id="ARBA00023163"/>
    </source>
</evidence>
<dbReference type="AlphaFoldDB" id="A0A1E5W343"/>
<protein>
    <submittedName>
        <fullName evidence="9">AP2-like ethylene-responsive transcription factor AIL1</fullName>
    </submittedName>
</protein>
<dbReference type="PRINTS" id="PR00367">
    <property type="entry name" value="ETHRSPELEMNT"/>
</dbReference>
<comment type="similarity">
    <text evidence="6">Belongs to the AP2/ERF transcription factor family. AP2 subfamily.</text>
</comment>
<feature type="region of interest" description="Disordered" evidence="7">
    <location>
        <begin position="1"/>
        <end position="77"/>
    </location>
</feature>
<keyword evidence="3" id="KW-0238">DNA-binding</keyword>
<dbReference type="GO" id="GO:0003700">
    <property type="term" value="F:DNA-binding transcription factor activity"/>
    <property type="evidence" value="ECO:0007669"/>
    <property type="project" value="InterPro"/>
</dbReference>
<evidence type="ECO:0000256" key="3">
    <source>
        <dbReference type="ARBA" id="ARBA00023125"/>
    </source>
</evidence>
<name>A0A1E5W343_9POAL</name>
<reference evidence="9 10" key="1">
    <citation type="submission" date="2016-09" db="EMBL/GenBank/DDBJ databases">
        <title>The draft genome of Dichanthelium oligosanthes: A C3 panicoid grass species.</title>
        <authorList>
            <person name="Studer A.J."/>
            <person name="Schnable J.C."/>
            <person name="Brutnell T.P."/>
        </authorList>
    </citation>
    <scope>NUCLEOTIDE SEQUENCE [LARGE SCALE GENOMIC DNA]</scope>
    <source>
        <strain evidence="10">cv. Kellogg 1175</strain>
        <tissue evidence="9">Leaf</tissue>
    </source>
</reference>
<dbReference type="PROSITE" id="PS51032">
    <property type="entry name" value="AP2_ERF"/>
    <property type="match status" value="2"/>
</dbReference>
<dbReference type="SUPFAM" id="SSF54171">
    <property type="entry name" value="DNA-binding domain"/>
    <property type="match status" value="2"/>
</dbReference>
<feature type="domain" description="AP2/ERF" evidence="8">
    <location>
        <begin position="96"/>
        <end position="161"/>
    </location>
</feature>
<keyword evidence="10" id="KW-1185">Reference proteome</keyword>
<evidence type="ECO:0000256" key="7">
    <source>
        <dbReference type="SAM" id="MobiDB-lite"/>
    </source>
</evidence>
<organism evidence="9 10">
    <name type="scientific">Dichanthelium oligosanthes</name>
    <dbReference type="NCBI Taxonomy" id="888268"/>
    <lineage>
        <taxon>Eukaryota</taxon>
        <taxon>Viridiplantae</taxon>
        <taxon>Streptophyta</taxon>
        <taxon>Embryophyta</taxon>
        <taxon>Tracheophyta</taxon>
        <taxon>Spermatophyta</taxon>
        <taxon>Magnoliopsida</taxon>
        <taxon>Liliopsida</taxon>
        <taxon>Poales</taxon>
        <taxon>Poaceae</taxon>
        <taxon>PACMAD clade</taxon>
        <taxon>Panicoideae</taxon>
        <taxon>Panicodae</taxon>
        <taxon>Paniceae</taxon>
        <taxon>Dichantheliinae</taxon>
        <taxon>Dichanthelium</taxon>
    </lineage>
</organism>
<comment type="caution">
    <text evidence="9">The sequence shown here is derived from an EMBL/GenBank/DDBJ whole genome shotgun (WGS) entry which is preliminary data.</text>
</comment>
<dbReference type="GO" id="GO:0003677">
    <property type="term" value="F:DNA binding"/>
    <property type="evidence" value="ECO:0007669"/>
    <property type="project" value="UniProtKB-KW"/>
</dbReference>
<evidence type="ECO:0000256" key="5">
    <source>
        <dbReference type="ARBA" id="ARBA00023242"/>
    </source>
</evidence>
<feature type="compositionally biased region" description="Low complexity" evidence="7">
    <location>
        <begin position="30"/>
        <end position="41"/>
    </location>
</feature>
<dbReference type="PANTHER" id="PTHR32467:SF83">
    <property type="entry name" value="AP2_ERF DOMAIN-CONTAINING PROTEIN"/>
    <property type="match status" value="1"/>
</dbReference>
<dbReference type="CDD" id="cd00018">
    <property type="entry name" value="AP2"/>
    <property type="match status" value="1"/>
</dbReference>